<proteinExistence type="predicted"/>
<dbReference type="EMBL" id="CM023486">
    <property type="protein sequence ID" value="KAH6929309.1"/>
    <property type="molecule type" value="Genomic_DNA"/>
</dbReference>
<sequence>MTTHAYTAVEEQALEIGVIPGGHVVGFTLIVVFFRGLLLRSDSPWDRLEQCAYFIRMAALLRLSSVYEDVPRRAGTKDEFELVTPSLASRANLTLVSIDDPSACAPSGGTAHSTSTITTSKRK</sequence>
<gene>
    <name evidence="1" type="ORF">HPB50_026218</name>
</gene>
<comment type="caution">
    <text evidence="1">The sequence shown here is derived from an EMBL/GenBank/DDBJ whole genome shotgun (WGS) entry which is preliminary data.</text>
</comment>
<evidence type="ECO:0000313" key="1">
    <source>
        <dbReference type="EMBL" id="KAH6929309.1"/>
    </source>
</evidence>
<name>A0ACB7S5Y0_HYAAI</name>
<organism evidence="1 2">
    <name type="scientific">Hyalomma asiaticum</name>
    <name type="common">Tick</name>
    <dbReference type="NCBI Taxonomy" id="266040"/>
    <lineage>
        <taxon>Eukaryota</taxon>
        <taxon>Metazoa</taxon>
        <taxon>Ecdysozoa</taxon>
        <taxon>Arthropoda</taxon>
        <taxon>Chelicerata</taxon>
        <taxon>Arachnida</taxon>
        <taxon>Acari</taxon>
        <taxon>Parasitiformes</taxon>
        <taxon>Ixodida</taxon>
        <taxon>Ixodoidea</taxon>
        <taxon>Ixodidae</taxon>
        <taxon>Hyalomminae</taxon>
        <taxon>Hyalomma</taxon>
    </lineage>
</organism>
<keyword evidence="2" id="KW-1185">Reference proteome</keyword>
<evidence type="ECO:0000313" key="2">
    <source>
        <dbReference type="Proteomes" id="UP000821845"/>
    </source>
</evidence>
<reference evidence="1" key="1">
    <citation type="submission" date="2020-05" db="EMBL/GenBank/DDBJ databases">
        <title>Large-scale comparative analyses of tick genomes elucidate their genetic diversity and vector capacities.</title>
        <authorList>
            <person name="Jia N."/>
            <person name="Wang J."/>
            <person name="Shi W."/>
            <person name="Du L."/>
            <person name="Sun Y."/>
            <person name="Zhan W."/>
            <person name="Jiang J."/>
            <person name="Wang Q."/>
            <person name="Zhang B."/>
            <person name="Ji P."/>
            <person name="Sakyi L.B."/>
            <person name="Cui X."/>
            <person name="Yuan T."/>
            <person name="Jiang B."/>
            <person name="Yang W."/>
            <person name="Lam T.T.-Y."/>
            <person name="Chang Q."/>
            <person name="Ding S."/>
            <person name="Wang X."/>
            <person name="Zhu J."/>
            <person name="Ruan X."/>
            <person name="Zhao L."/>
            <person name="Wei J."/>
            <person name="Que T."/>
            <person name="Du C."/>
            <person name="Cheng J."/>
            <person name="Dai P."/>
            <person name="Han X."/>
            <person name="Huang E."/>
            <person name="Gao Y."/>
            <person name="Liu J."/>
            <person name="Shao H."/>
            <person name="Ye R."/>
            <person name="Li L."/>
            <person name="Wei W."/>
            <person name="Wang X."/>
            <person name="Wang C."/>
            <person name="Yang T."/>
            <person name="Huo Q."/>
            <person name="Li W."/>
            <person name="Guo W."/>
            <person name="Chen H."/>
            <person name="Zhou L."/>
            <person name="Ni X."/>
            <person name="Tian J."/>
            <person name="Zhou Y."/>
            <person name="Sheng Y."/>
            <person name="Liu T."/>
            <person name="Pan Y."/>
            <person name="Xia L."/>
            <person name="Li J."/>
            <person name="Zhao F."/>
            <person name="Cao W."/>
        </authorList>
    </citation>
    <scope>NUCLEOTIDE SEQUENCE</scope>
    <source>
        <strain evidence="1">Hyas-2018</strain>
    </source>
</reference>
<protein>
    <submittedName>
        <fullName evidence="1">Uncharacterized protein</fullName>
    </submittedName>
</protein>
<dbReference type="Proteomes" id="UP000821845">
    <property type="component" value="Chromosome 6"/>
</dbReference>
<accession>A0ACB7S5Y0</accession>